<evidence type="ECO:0000256" key="15">
    <source>
        <dbReference type="ARBA" id="ARBA00022703"/>
    </source>
</evidence>
<keyword evidence="30 32" id="KW-0449">Lipoprotein</keyword>
<dbReference type="SUPFAM" id="SSF56502">
    <property type="entry name" value="gp120 core"/>
    <property type="match status" value="2"/>
</dbReference>
<dbReference type="HAMAP" id="MF_04083">
    <property type="entry name" value="HIV_ENV"/>
    <property type="match status" value="1"/>
</dbReference>
<evidence type="ECO:0000256" key="18">
    <source>
        <dbReference type="ARBA" id="ARBA00022844"/>
    </source>
</evidence>
<evidence type="ECO:0000256" key="29">
    <source>
        <dbReference type="ARBA" id="ARBA00023280"/>
    </source>
</evidence>
<evidence type="ECO:0000256" key="26">
    <source>
        <dbReference type="ARBA" id="ARBA00023139"/>
    </source>
</evidence>
<comment type="caution">
    <text evidence="32">Lacks conserved residue(s) required for the propagation of feature annotation.</text>
</comment>
<dbReference type="FunFam" id="2.170.40.20:FF:000003">
    <property type="entry name" value="Envelope glycoprotein gp160"/>
    <property type="match status" value="1"/>
</dbReference>
<feature type="disulfide bond" evidence="32">
    <location>
        <begin position="232"/>
        <end position="243"/>
    </location>
</feature>
<dbReference type="GO" id="GO:0019031">
    <property type="term" value="C:viral envelope"/>
    <property type="evidence" value="ECO:0007669"/>
    <property type="project" value="UniProtKB-KW"/>
</dbReference>
<evidence type="ECO:0000256" key="30">
    <source>
        <dbReference type="ARBA" id="ARBA00023288"/>
    </source>
</evidence>
<evidence type="ECO:0000256" key="28">
    <source>
        <dbReference type="ARBA" id="ARBA00023180"/>
    </source>
</evidence>
<evidence type="ECO:0000256" key="7">
    <source>
        <dbReference type="ARBA" id="ARBA00022506"/>
    </source>
</evidence>
<dbReference type="GO" id="GO:0039654">
    <property type="term" value="P:fusion of virus membrane with host endosome membrane"/>
    <property type="evidence" value="ECO:0007669"/>
    <property type="project" value="UniProtKB-UniRule"/>
</dbReference>
<feature type="compositionally biased region" description="Basic and acidic residues" evidence="34">
    <location>
        <begin position="727"/>
        <end position="742"/>
    </location>
</feature>
<keyword evidence="10 32" id="KW-1165">Clathrin-mediated endocytosis of virus by host</keyword>
<gene>
    <name evidence="32 37" type="primary">env</name>
</gene>
<evidence type="ECO:0000256" key="19">
    <source>
        <dbReference type="ARBA" id="ARBA00022870"/>
    </source>
</evidence>
<feature type="short sequence motif" description="Di-leucine internalization motif" evidence="32">
    <location>
        <begin position="856"/>
        <end position="857"/>
    </location>
</feature>
<dbReference type="EMBL" id="KR423379">
    <property type="protein sequence ID" value="AKR68671.1"/>
    <property type="molecule type" value="Genomic_RNA"/>
</dbReference>
<evidence type="ECO:0000256" key="31">
    <source>
        <dbReference type="ARBA" id="ARBA00023296"/>
    </source>
</evidence>
<keyword evidence="23 32" id="KW-1039">Host endosome</keyword>
<feature type="domain" description="Retroviral envelope protein GP41-like" evidence="36">
    <location>
        <begin position="531"/>
        <end position="720"/>
    </location>
</feature>
<keyword evidence="21 32" id="KW-1164">Virus endocytosis by host</keyword>
<feature type="disulfide bond" evidence="32">
    <location>
        <begin position="599"/>
        <end position="605"/>
    </location>
</feature>
<keyword evidence="25 32" id="KW-0472">Membrane</keyword>
<keyword evidence="24 32" id="KW-0175">Coiled coil</keyword>
<comment type="domain">
    <text evidence="32">Some of the most genetically diverse regions of the viral genome are present in Env. They are called variable regions 1 through 5 (V1 through V5). Coreceptor usage of gp120 is determined mainly by the primary structure of the third variable region (V3) in the outer domain of gp120. The sequence of V3 determines which coreceptor, CCR5 and/or CXCR4 (corresponding to R5/macrophage, X4/T cell and R5X4/T cell and macrophage tropism), is used to trigger the fusion potential of the Env complex, and hence which cells the virus can infect. Binding to CCR5 involves a region adjacent in addition to V3.</text>
</comment>
<organism evidence="37">
    <name type="scientific">Human immunodeficiency virus type 1</name>
    <name type="common">HIV-1</name>
    <dbReference type="NCBI Taxonomy" id="11676"/>
    <lineage>
        <taxon>Viruses</taxon>
        <taxon>Riboviria</taxon>
        <taxon>Pararnavirae</taxon>
        <taxon>Artverviricota</taxon>
        <taxon>Revtraviricetes</taxon>
        <taxon>Ortervirales</taxon>
        <taxon>Retroviridae</taxon>
        <taxon>Orthoretrovirinae</taxon>
        <taxon>Lentivirus</taxon>
        <taxon>Lentivirus humimdef1</taxon>
    </lineage>
</organism>
<comment type="subunit">
    <text evidence="32">The mature envelope protein (Env) consists of a homotrimer of non-covalently associated gp120-gp41 heterodimers. The resulting complex protrudes from the virus surface as a spike. There seems to be as few as 10 spikes on the average virion. Surface protein gp120 interacts with host CD4, CCR5 and CXCR4. Gp120 also interacts with the C-type lectins CD209/DC-SIGN and CLEC4M/DC-SIGNR (collectively referred to as DC-SIGN(R)). Gp120 and gp41 interact with GalCer. Gp120 interacts with host ITGA4/ITGB7 complex; on CD4+ T-cells, this interaction results in rapid activation of integrin ITGAL/LFA-1, which facilitates efficient cell-to-cell spreading of HIV-1. Gp120 interacts with cell-associated heparan sulfate; this interaction increases virus infectivity on permissive cells and may be involved in infection of CD4- cells.</text>
</comment>
<keyword evidence="27 32" id="KW-1015">Disulfide bond</keyword>
<comment type="function">
    <text evidence="32">Transmembrane protein gp41: Acts as a class I viral fusion protein. Under the current model, the protein has at least 3 conformational states: pre-fusion native state, pre-hairpin intermediate state, and post-fusion hairpin state. During fusion of viral and target intracellular membranes, the coiled coil regions (heptad repeats) assume a trimer-of-hairpins structure, positioning the fusion peptide in close proximity to the C-terminal region of the ectodomain. The formation of this structure appears to drive apposition and subsequent fusion of viral and target cell membranes. Complete fusion occurs in host cell endosomes and is dynamin-dependent, however some lipid transfer might occur at the plasma membrane. The virus undergoes clathrin-dependent internalization long before endosomal fusion, thus minimizing the surface exposure of conserved viral epitopes during fusion and reducing the efficacy of inhibitors targeting these epitopes. Membranes fusion leads to delivery of the nucleocapsid into the cytoplasm.</text>
</comment>
<keyword evidence="18 32" id="KW-0946">Virion</keyword>
<feature type="region of interest" description="Immunosuppression" evidence="32">
    <location>
        <begin position="575"/>
        <end position="593"/>
    </location>
</feature>
<evidence type="ECO:0000256" key="20">
    <source>
        <dbReference type="ARBA" id="ARBA00022879"/>
    </source>
</evidence>
<comment type="domain">
    <text evidence="32">The CD4-binding region is targeted by the antibody b12.</text>
</comment>
<comment type="domain">
    <text evidence="32">The YXXL motif is involved in determining the exact site of viral release at the surface of infected mononuclear cells and promotes endocytosis. YXXL and di-leucine endocytosis motifs interact directly or indirectly with the clathrin adapter complexes, opperate independently, and their activities are not additive.</text>
</comment>
<dbReference type="FunFam" id="2.170.40.20:FF:000002">
    <property type="entry name" value="Envelope glycoprotein gp160"/>
    <property type="match status" value="1"/>
</dbReference>
<keyword evidence="8 32" id="KW-1170">Fusion of virus membrane with host endosomal membrane</keyword>
<feature type="transmembrane region" description="Helical" evidence="33">
    <location>
        <begin position="679"/>
        <end position="706"/>
    </location>
</feature>
<evidence type="ECO:0000256" key="9">
    <source>
        <dbReference type="ARBA" id="ARBA00022511"/>
    </source>
</evidence>
<feature type="region of interest" description="MPER; binding to GalCer" evidence="32">
    <location>
        <begin position="663"/>
        <end position="684"/>
    </location>
</feature>
<evidence type="ECO:0000256" key="25">
    <source>
        <dbReference type="ARBA" id="ARBA00023136"/>
    </source>
</evidence>
<dbReference type="Gene3D" id="2.170.40.20">
    <property type="entry name" value="Human immunodeficiency virus 1, Gp160, envelope glycoprotein"/>
    <property type="match status" value="2"/>
</dbReference>
<dbReference type="GO" id="GO:0016020">
    <property type="term" value="C:membrane"/>
    <property type="evidence" value="ECO:0007669"/>
    <property type="project" value="UniProtKB-UniRule"/>
</dbReference>
<evidence type="ECO:0000259" key="36">
    <source>
        <dbReference type="Pfam" id="PF00517"/>
    </source>
</evidence>
<evidence type="ECO:0000256" key="17">
    <source>
        <dbReference type="ARBA" id="ARBA00022804"/>
    </source>
</evidence>
<dbReference type="Pfam" id="PF00517">
    <property type="entry name" value="GP41"/>
    <property type="match status" value="1"/>
</dbReference>
<evidence type="ECO:0000259" key="35">
    <source>
        <dbReference type="Pfam" id="PF00516"/>
    </source>
</evidence>
<evidence type="ECO:0000256" key="34">
    <source>
        <dbReference type="SAM" id="MobiDB-lite"/>
    </source>
</evidence>
<evidence type="ECO:0000256" key="6">
    <source>
        <dbReference type="ARBA" id="ARBA00004650"/>
    </source>
</evidence>
<dbReference type="GO" id="GO:0052031">
    <property type="term" value="P:symbiont-mediated perturbation of host defense response"/>
    <property type="evidence" value="ECO:0007669"/>
    <property type="project" value="UniProtKB-UniRule"/>
</dbReference>
<comment type="subcellular location">
    <molecule>Transmembrane protein gp41</molecule>
    <subcellularLocation>
        <location evidence="32">Virion membrane</location>
        <topology evidence="32">Single-pass type I membrane protein</topology>
    </subcellularLocation>
    <subcellularLocation>
        <location evidence="32">Host cell membrane</location>
        <topology evidence="32">Single-pass type I membrane protein</topology>
    </subcellularLocation>
    <subcellularLocation>
        <location evidence="32">Host endosome membrane</location>
        <topology evidence="32">Single-pass type I membrane protein</topology>
    </subcellularLocation>
    <text evidence="32">It is probably concentrated at the site of budding and incorporated into the virions possibly by contacts between the cytoplasmic tail of Env and the N-terminus of Gag.</text>
</comment>
<dbReference type="InterPro" id="IPR000777">
    <property type="entry name" value="HIV1_Gp120"/>
</dbReference>
<dbReference type="GO" id="GO:0075512">
    <property type="term" value="P:clathrin-dependent endocytosis of virus by host cell"/>
    <property type="evidence" value="ECO:0007669"/>
    <property type="project" value="UniProtKB-UniRule"/>
</dbReference>
<dbReference type="GO" id="GO:0019064">
    <property type="term" value="P:fusion of virus membrane with host plasma membrane"/>
    <property type="evidence" value="ECO:0007669"/>
    <property type="project" value="UniProtKB-UniRule"/>
</dbReference>
<feature type="domain" description="Human immunodeficiency virus 1 envelope glycoprotein Gp120" evidence="35">
    <location>
        <begin position="33"/>
        <end position="511"/>
    </location>
</feature>
<dbReference type="GO" id="GO:1903911">
    <property type="term" value="P:positive regulation of receptor clustering"/>
    <property type="evidence" value="ECO:0007669"/>
    <property type="project" value="UniProtKB-UniRule"/>
</dbReference>
<feature type="lipid moiety-binding region" description="S-palmitoyl cysteine; by host" evidence="32">
    <location>
        <position position="765"/>
    </location>
</feature>
<feature type="chain" id="PRO_5023424918" description="Transmembrane protein gp41" evidence="32">
    <location>
        <begin position="512"/>
        <end position="857"/>
    </location>
</feature>
<feature type="region of interest" description="Disordered" evidence="34">
    <location>
        <begin position="718"/>
        <end position="742"/>
    </location>
</feature>
<evidence type="ECO:0000256" key="11">
    <source>
        <dbReference type="ARBA" id="ARBA00022581"/>
    </source>
</evidence>
<dbReference type="FunFam" id="1.20.5.490:FF:000001">
    <property type="entry name" value="Envelope glycoprotein gp160"/>
    <property type="match status" value="1"/>
</dbReference>
<comment type="domain">
    <text evidence="32 33">The 17 amino acids long immunosuppressive region is present in many retroviral envelope proteins. Synthetic peptides derived from this relatively conserved sequence inhibit immune function in vitro and in vivo.</text>
</comment>
<dbReference type="GO" id="GO:0055036">
    <property type="term" value="C:virion membrane"/>
    <property type="evidence" value="ECO:0007669"/>
    <property type="project" value="UniProtKB-SubCell"/>
</dbReference>
<feature type="chain" id="PRO_5023424919" description="Envelope glycoprotein gp160" evidence="32">
    <location>
        <begin position="32"/>
        <end position="857"/>
    </location>
</feature>
<evidence type="ECO:0000256" key="1">
    <source>
        <dbReference type="ARBA" id="ARBA00004402"/>
    </source>
</evidence>
<evidence type="ECO:0000256" key="8">
    <source>
        <dbReference type="ARBA" id="ARBA00022510"/>
    </source>
</evidence>
<reference evidence="37" key="1">
    <citation type="submission" date="2015-04" db="EMBL/GenBank/DDBJ databases">
        <authorList>
            <person name="Syromyatnikov M.Y."/>
            <person name="Popov V.N."/>
        </authorList>
    </citation>
    <scope>NUCLEOTIDE SEQUENCE</scope>
    <source>
        <strain evidence="37">700010734 - 700010734_B7</strain>
    </source>
</reference>
<evidence type="ECO:0000256" key="21">
    <source>
        <dbReference type="ARBA" id="ARBA00022890"/>
    </source>
</evidence>
<comment type="PTM">
    <text evidence="32">Highly glycosylated by host. The high number of glycan on the protein is reffered to as 'glycan shield' because it contributes to hide protein sequence from adaptive immune system.</text>
</comment>
<comment type="PTM">
    <text evidence="32">Palmitoylation of the transmembrane protein and of Env polyprotein (prior to its proteolytic cleavage) is essential for their association with host cell membrane lipid rafts. Palmitoylation is therefore required for envelope trafficking to classical lipid rafts, but not for viral replication.</text>
</comment>
<keyword evidence="14 32" id="KW-0812">Transmembrane</keyword>
<dbReference type="GO" id="GO:0020002">
    <property type="term" value="C:host cell plasma membrane"/>
    <property type="evidence" value="ECO:0007669"/>
    <property type="project" value="UniProtKB-SubCell"/>
</dbReference>
<feature type="site" description="Cleavage; by host furin" evidence="32">
    <location>
        <begin position="511"/>
        <end position="512"/>
    </location>
</feature>
<evidence type="ECO:0000256" key="23">
    <source>
        <dbReference type="ARBA" id="ARBA00023046"/>
    </source>
</evidence>
<comment type="similarity">
    <text evidence="32">Belongs to the HIV-1 env protein family.</text>
</comment>
<feature type="topological domain" description="Cytoplasmic" evidence="32">
    <location>
        <begin position="707"/>
        <end position="857"/>
    </location>
</feature>
<feature type="coiled-coil region" evidence="32">
    <location>
        <begin position="634"/>
        <end position="668"/>
    </location>
</feature>
<evidence type="ECO:0000256" key="3">
    <source>
        <dbReference type="ARBA" id="ARBA00004505"/>
    </source>
</evidence>
<evidence type="ECO:0000256" key="24">
    <source>
        <dbReference type="ARBA" id="ARBA00023054"/>
    </source>
</evidence>
<keyword evidence="7 32" id="KW-1168">Fusion of virus membrane with host membrane</keyword>
<dbReference type="InterPro" id="IPR000328">
    <property type="entry name" value="GP41-like"/>
</dbReference>
<dbReference type="SUPFAM" id="SSF58069">
    <property type="entry name" value="Virus ectodomain"/>
    <property type="match status" value="1"/>
</dbReference>
<evidence type="ECO:0000256" key="10">
    <source>
        <dbReference type="ARBA" id="ARBA00022570"/>
    </source>
</evidence>
<proteinExistence type="inferred from homology"/>
<feature type="region of interest" description="CD4-binding loop" evidence="32">
    <location>
        <begin position="366"/>
        <end position="376"/>
    </location>
</feature>
<comment type="function">
    <text evidence="32">Envelope glycoprotein gp160: Oligomerizes in the host endoplasmic reticulum into predominantly trimers. In a second time, gp160 transits in the host Golgi, where glycosylation is completed. The precursor is then proteolytically cleaved in the trans-Golgi and thereby activated by cellular furin or furin-like proteases to produce gp120 and gp41.</text>
</comment>
<dbReference type="GO" id="GO:0019062">
    <property type="term" value="P:virion attachment to host cell"/>
    <property type="evidence" value="ECO:0007669"/>
    <property type="project" value="UniProtKB-UniRule"/>
</dbReference>
<evidence type="ECO:0000256" key="2">
    <source>
        <dbReference type="ARBA" id="ARBA00004433"/>
    </source>
</evidence>
<dbReference type="FunFam" id="1.10.287.210:FF:000001">
    <property type="entry name" value="Envelope glycoprotein gp160"/>
    <property type="match status" value="1"/>
</dbReference>
<dbReference type="GO" id="GO:1903908">
    <property type="term" value="P:positive regulation of plasma membrane raft polarization"/>
    <property type="evidence" value="ECO:0007669"/>
    <property type="project" value="UniProtKB-UniRule"/>
</dbReference>
<comment type="domain">
    <text evidence="32">The membrane proximal external region (MPER) present in gp41 is a tryptophan-rich region recognized by the antibodies 2F5, Z13, and 4E10. MPER seems to play a role in fusion.</text>
</comment>
<keyword evidence="29 32" id="KW-0899">Viral immunoevasion</keyword>
<keyword evidence="22 32" id="KW-1133">Transmembrane helix</keyword>
<dbReference type="Gene3D" id="1.20.5.490">
    <property type="entry name" value="Single helix bin"/>
    <property type="match status" value="1"/>
</dbReference>
<keyword evidence="26 32" id="KW-0564">Palmitate</keyword>
<dbReference type="InterPro" id="IPR036377">
    <property type="entry name" value="Gp120_core_sf"/>
</dbReference>
<evidence type="ECO:0000256" key="27">
    <source>
        <dbReference type="ARBA" id="ARBA00023157"/>
    </source>
</evidence>
<keyword evidence="11 32" id="KW-0945">Host-virus interaction</keyword>
<evidence type="ECO:0000256" key="16">
    <source>
        <dbReference type="ARBA" id="ARBA00022729"/>
    </source>
</evidence>
<evidence type="ECO:0000256" key="14">
    <source>
        <dbReference type="ARBA" id="ARBA00022692"/>
    </source>
</evidence>
<feature type="disulfide bond" evidence="32">
    <location>
        <begin position="53"/>
        <end position="73"/>
    </location>
</feature>
<dbReference type="Pfam" id="PF00516">
    <property type="entry name" value="GP120"/>
    <property type="match status" value="1"/>
</dbReference>
<comment type="miscellaneous">
    <text evidence="32">HIV-1 lineages are divided in three main groups, M (for Major), O (for Outlier), and N (for New, or Non-M, Non-O). The vast majority of strains found worldwide belong to the group M. Group O seems to be endemic to and largely confined to Cameroon and neighboring countries in West Central Africa, where these viruses represent a small minority of HIV-1 strains. The group N is represented by a limited number of isolates from Cameroonian persons. The group M is further subdivided in 9 clades or subtypes (A to D, F to H, J and K).</text>
</comment>
<evidence type="ECO:0000256" key="5">
    <source>
        <dbReference type="ARBA" id="ARBA00004578"/>
    </source>
</evidence>
<dbReference type="GO" id="GO:0044175">
    <property type="term" value="C:host cell endosome membrane"/>
    <property type="evidence" value="ECO:0007669"/>
    <property type="project" value="UniProtKB-SubCell"/>
</dbReference>
<dbReference type="Gene3D" id="1.10.287.210">
    <property type="match status" value="1"/>
</dbReference>
<dbReference type="CDD" id="cd09909">
    <property type="entry name" value="HIV-1-like_HR1-HR2"/>
    <property type="match status" value="1"/>
</dbReference>
<keyword evidence="20 32" id="KW-0261">Viral envelope protein</keyword>
<accession>A0A0K0UX21</accession>
<dbReference type="GO" id="GO:0019082">
    <property type="term" value="P:viral protein processing"/>
    <property type="evidence" value="ECO:0007669"/>
    <property type="project" value="UniProtKB-UniRule"/>
</dbReference>
<keyword evidence="15 32" id="KW-0053">Apoptosis</keyword>
<comment type="function">
    <text evidence="32">Surface protein gp120: Attaches the virus to the host lymphoid cell by binding to the primary receptor CD4. This interaction induces a structural rearrangement creating a high affinity binding site for a chemokine coreceptor like CXCR4 and/or CCR5. Acts as a ligand for CD209/DC-SIGN and CLEC4M/DC-SIGNR, which are respectively found on dendritic cells (DCs), and on endothelial cells of liver sinusoids and lymph node sinuses. These interactions allow capture of viral particles at mucosal surfaces by these cells and subsequent transmission to permissive cells. HIV subverts the migration properties of dendritic cells to gain access to CD4+ T-cells in lymph nodes. Virus transmission to permissive T-cells occurs either in trans (without DCs infection, through viral capture and transmission), or in cis (following DCs productive infection, through the usual CD4-gp120 interaction), thereby inducing a robust infection. In trans infection, bound virions remain infectious over days and it is proposed that they are not degraded, but protected in non-lysosomal acidic organelles within the DCs close to the cell membrane thus contributing to the viral infectious potential during DCs' migration from the periphery to the lymphoid tissues. On arrival at lymphoid tissues, intact virions recycle back to DCs' cell surface allowing virus transmission to CD4+ T-cells.</text>
</comment>
<sequence>MKVMGTKKNYQQWWRKGTLLLGMLMICSAAEQLWVTVYYGVPVWKEATTTLFCASDAKAYDTEVHNVWATHACVPTDPNPQEIGLENVTEDFNMWKNNMVEQMHEDIISLWDQSLKPCVKLTPLCVTLNCTNWNSTNTANTTPITPSSLKIEKGEIKNCSFNISTNIQGETQKQYALFYKVDVVPIENDESNDTYRLINCNTSVITQACPKVSFEPIPIHYCAPAGFAILKCNNKTFSGTGPCTNVSTVQCTHGIKPVISTQLLLNGSLAEEGIVIRSSNFTNNAKTIIVQLHTPVNITCVRPGNNTRKSITIGPGRAFYATGEIIGDIRKAHCNISKTEWYNTLNQTAIKLREQFPNKTIIFNQSSGGDLEIVMHSFNCRGEFFYCNTTPLFNSTWNFNSTENGTDVSNSTITLQCRIKQIINMWQEVGKAMYAPPIPGEIKCESNITGLLLTRDGGSGSNRTNETFRPGGGDMRDNWRSELYKYKVVKIEPLGVAPTKAKRRVVQRERRAVGAFGAMFLGILGAAGSTMGAASITLTVQARLLLSGIVQQQSNLLKAIEAQQHLLQLTVWGIKQLQARVLAIERYLKDQQLLGIWGCSGKLICTTTVPWNTSWSNKSLDVIWGNMTWMEWEKEINNYTGLIYSLIEESQSQQEKNELDLLKLDSWASLWNWFDITNWLWYIKIFIMIVGGLIGLRIIFAVLSIVNRVRQGYSPLSFQTRLPTPRGPDRPEGTGEEGGERDRDTSIRLVDGFLALFWDDLRSLCLFSCHRLRDLLLIVVRVVEILGRRGWEILKYWWNLLQYWSQELKNSAVSLLNAIAIIVAEGTDRVIEIVQRGYRAFLHIPTRIRQGLERALL</sequence>
<keyword evidence="12 32" id="KW-1162">Viral penetration into host cytoplasm</keyword>
<name>A0A0K0UX21_HV1</name>
<protein>
    <recommendedName>
        <fullName evidence="32">Envelope glycoprotein gp160</fullName>
    </recommendedName>
    <alternativeName>
        <fullName evidence="32">Env polyprotein</fullName>
    </alternativeName>
    <component>
        <recommendedName>
            <fullName evidence="32">Surface protein gp120</fullName>
            <shortName evidence="32">SU</shortName>
        </recommendedName>
        <alternativeName>
            <fullName evidence="32">Glycoprotein 120</fullName>
            <shortName evidence="32">gp120</shortName>
        </alternativeName>
    </component>
    <component>
        <recommendedName>
            <fullName evidence="32">Transmembrane protein gp41</fullName>
            <shortName evidence="32">TM</shortName>
        </recommendedName>
        <alternativeName>
            <fullName evidence="32">Glycoprotein 41</fullName>
            <shortName evidence="32">gp41</shortName>
        </alternativeName>
    </component>
</protein>
<organismHost>
    <name type="scientific">Homo sapiens</name>
    <name type="common">Human</name>
    <dbReference type="NCBI Taxonomy" id="9606"/>
</organismHost>
<keyword evidence="19 32" id="KW-1043">Host membrane</keyword>
<evidence type="ECO:0000256" key="13">
    <source>
        <dbReference type="ARBA" id="ARBA00022685"/>
    </source>
</evidence>
<feature type="disulfide bond" evidence="32">
    <location>
        <begin position="222"/>
        <end position="251"/>
    </location>
</feature>
<keyword evidence="28 32" id="KW-0325">Glycoprotein</keyword>
<evidence type="ECO:0000313" key="37">
    <source>
        <dbReference type="EMBL" id="AKR68671.1"/>
    </source>
</evidence>
<keyword evidence="16 32" id="KW-0732">Signal</keyword>
<evidence type="ECO:0000256" key="12">
    <source>
        <dbReference type="ARBA" id="ARBA00022595"/>
    </source>
</evidence>
<comment type="subcellular location">
    <subcellularLocation>
        <location evidence="3">Host cell membrane</location>
        <topology evidence="3">Peripheral membrane protein</topology>
    </subcellularLocation>
    <subcellularLocation>
        <location evidence="1">Host cell membrane</location>
        <topology evidence="1">Single-pass type I membrane protein</topology>
    </subcellularLocation>
    <subcellularLocation>
        <location evidence="2">Host endosome membrane</location>
        <topology evidence="2">Peripheral membrane protein</topology>
    </subcellularLocation>
    <subcellularLocation>
        <location evidence="5">Host endosome membrane</location>
        <topology evidence="5">Single-pass type I membrane protein</topology>
    </subcellularLocation>
    <subcellularLocation>
        <location evidence="6">Virion membrane</location>
        <topology evidence="6">Peripheral membrane protein</topology>
    </subcellularLocation>
    <subcellularLocation>
        <location evidence="4">Virion membrane</location>
        <topology evidence="4">Single-pass type I membrane protein</topology>
    </subcellularLocation>
</comment>
<keyword evidence="9 32" id="KW-1032">Host cell membrane</keyword>
<feature type="short sequence motif" description="YXXL motif; contains endocytosis signal" evidence="32">
    <location>
        <begin position="713"/>
        <end position="716"/>
    </location>
</feature>
<evidence type="ECO:0000256" key="33">
    <source>
        <dbReference type="RuleBase" id="RU363095"/>
    </source>
</evidence>
<dbReference type="GO" id="GO:0005198">
    <property type="term" value="F:structural molecule activity"/>
    <property type="evidence" value="ECO:0007669"/>
    <property type="project" value="UniProtKB-UniRule"/>
</dbReference>
<evidence type="ECO:0000256" key="4">
    <source>
        <dbReference type="ARBA" id="ARBA00004563"/>
    </source>
</evidence>
<dbReference type="InterPro" id="IPR037527">
    <property type="entry name" value="Gp160"/>
</dbReference>
<evidence type="ECO:0000256" key="22">
    <source>
        <dbReference type="ARBA" id="ARBA00022989"/>
    </source>
</evidence>
<comment type="subcellular location">
    <molecule>Surface protein gp120</molecule>
    <subcellularLocation>
        <location evidence="32">Virion membrane</location>
        <topology evidence="32">Peripheral membrane protein</topology>
    </subcellularLocation>
    <subcellularLocation>
        <location evidence="32">Host cell membrane</location>
        <topology evidence="32">Peripheral membrane protein</topology>
    </subcellularLocation>
    <subcellularLocation>
        <location evidence="32">Host endosome membrane</location>
        <topology evidence="32">Single-pass type I membrane protein</topology>
    </subcellularLocation>
    <text evidence="32">The surface protein is not anchored to the viral envelope, but associates with the extravirion surface through its binding to TM. It is probably concentrated at the site of budding and incorporated into the virions possibly by contacts between the cytoplasmic tail of Env and the N-terminus of Gag.</text>
</comment>
<keyword evidence="17 32" id="KW-1161">Viral attachment to host cell</keyword>
<keyword evidence="13 32" id="KW-0165">Cleavage on pair of basic residues</keyword>
<comment type="PTM">
    <text evidence="32">Specific enzymatic cleavages in vivo yield mature proteins. Envelope glycoproteins are synthesized as a inactive precursor that is heavily N-glycosylated and processed likely by host cell furin in the Golgi to yield the mature SU and TM proteins. The cleavage site between SU and TM requires the minimal sequence [KR]-X-[KR]-R. About 2 of the 9 disulfide bonds of gp41 are reduced by P4HB/PDI, following binding to CD4 receptor.</text>
</comment>
<comment type="miscellaneous">
    <text evidence="32">Inhibitors targeting HIV-1 viral envelope proteins are used as antiretroviral drugs. Attachment of virions to the cell surface via non-specific interactions and CD4 binding can be blocked by inhibitors that include cyanovirin-N, cyclotriazadisulfonamide analogs, PRO 2000, TNX 355 and PRO 542. In addition, BMS 806 can block CD4-induced conformational changes. Env interactions with the coreceptor molecules can be targeted by CCR5 antagonists including SCH-D, maraviroc (UK 427857) and aplaviroc (GW 873140), and the CXCR4 antagonist AMD 070. Fusion of viral and cellular membranes can be inhibited by peptides such as enfuvirtide and tifuvirtide (T 1249). Resistance to inhibitors associated with mutations in Env are observed. Most of the time, single mutations confer only a modest reduction in drug susceptibility. Combination of several mutations is usually required to develop a high-level drug resistance.</text>
</comment>
<keyword evidence="31 32" id="KW-1160">Virus entry into host cell</keyword>
<evidence type="ECO:0000256" key="32">
    <source>
        <dbReference type="HAMAP-Rule" id="MF_04083"/>
    </source>
</evidence>